<dbReference type="Gene3D" id="3.40.50.2000">
    <property type="entry name" value="Glycogen Phosphorylase B"/>
    <property type="match status" value="2"/>
</dbReference>
<evidence type="ECO:0000256" key="1">
    <source>
        <dbReference type="ARBA" id="ARBA00022679"/>
    </source>
</evidence>
<keyword evidence="4" id="KW-1185">Reference proteome</keyword>
<dbReference type="PANTHER" id="PTHR46401:SF2">
    <property type="entry name" value="GLYCOSYLTRANSFERASE WBBK-RELATED"/>
    <property type="match status" value="1"/>
</dbReference>
<proteinExistence type="predicted"/>
<gene>
    <name evidence="3" type="ORF">ON006_04520</name>
</gene>
<evidence type="ECO:0000313" key="4">
    <source>
        <dbReference type="Proteomes" id="UP001164653"/>
    </source>
</evidence>
<dbReference type="KEGG" id="dpf:ON006_04520"/>
<dbReference type="InterPro" id="IPR028098">
    <property type="entry name" value="Glyco_trans_4-like_N"/>
</dbReference>
<evidence type="ECO:0000259" key="2">
    <source>
        <dbReference type="Pfam" id="PF13477"/>
    </source>
</evidence>
<dbReference type="Pfam" id="PF13692">
    <property type="entry name" value="Glyco_trans_1_4"/>
    <property type="match status" value="1"/>
</dbReference>
<dbReference type="Proteomes" id="UP001164653">
    <property type="component" value="Chromosome"/>
</dbReference>
<evidence type="ECO:0000313" key="3">
    <source>
        <dbReference type="EMBL" id="WAC13225.1"/>
    </source>
</evidence>
<dbReference type="PANTHER" id="PTHR46401">
    <property type="entry name" value="GLYCOSYLTRANSFERASE WBBK-RELATED"/>
    <property type="match status" value="1"/>
</dbReference>
<dbReference type="SUPFAM" id="SSF53756">
    <property type="entry name" value="UDP-Glycosyltransferase/glycogen phosphorylase"/>
    <property type="match status" value="1"/>
</dbReference>
<organism evidence="3 4">
    <name type="scientific">Dyadobacter pollutisoli</name>
    <dbReference type="NCBI Taxonomy" id="2910158"/>
    <lineage>
        <taxon>Bacteria</taxon>
        <taxon>Pseudomonadati</taxon>
        <taxon>Bacteroidota</taxon>
        <taxon>Cytophagia</taxon>
        <taxon>Cytophagales</taxon>
        <taxon>Spirosomataceae</taxon>
        <taxon>Dyadobacter</taxon>
    </lineage>
</organism>
<dbReference type="CDD" id="cd03801">
    <property type="entry name" value="GT4_PimA-like"/>
    <property type="match status" value="1"/>
</dbReference>
<dbReference type="AlphaFoldDB" id="A0A9E8NAV3"/>
<name>A0A9E8NAV3_9BACT</name>
<dbReference type="Pfam" id="PF13477">
    <property type="entry name" value="Glyco_trans_4_2"/>
    <property type="match status" value="1"/>
</dbReference>
<protein>
    <submittedName>
        <fullName evidence="3">Glycosyltransferase family 4 protein</fullName>
    </submittedName>
</protein>
<dbReference type="GO" id="GO:0009103">
    <property type="term" value="P:lipopolysaccharide biosynthetic process"/>
    <property type="evidence" value="ECO:0007669"/>
    <property type="project" value="TreeGrafter"/>
</dbReference>
<accession>A0A9E8NAV3</accession>
<dbReference type="GO" id="GO:0016757">
    <property type="term" value="F:glycosyltransferase activity"/>
    <property type="evidence" value="ECO:0007669"/>
    <property type="project" value="TreeGrafter"/>
</dbReference>
<keyword evidence="1" id="KW-0808">Transferase</keyword>
<reference evidence="3" key="1">
    <citation type="submission" date="2022-11" db="EMBL/GenBank/DDBJ databases">
        <title>Dyadobacter pollutisoli sp. nov., isolated from plastic dumped soil.</title>
        <authorList>
            <person name="Kim J.M."/>
            <person name="Kim K.R."/>
            <person name="Lee J.K."/>
            <person name="Hao L."/>
            <person name="Jeon C.O."/>
        </authorList>
    </citation>
    <scope>NUCLEOTIDE SEQUENCE</scope>
    <source>
        <strain evidence="3">U1</strain>
    </source>
</reference>
<feature type="domain" description="Glycosyltransferase subfamily 4-like N-terminal" evidence="2">
    <location>
        <begin position="83"/>
        <end position="173"/>
    </location>
</feature>
<dbReference type="EMBL" id="CP112998">
    <property type="protein sequence ID" value="WAC13225.1"/>
    <property type="molecule type" value="Genomic_DNA"/>
</dbReference>
<dbReference type="RefSeq" id="WP_244825003.1">
    <property type="nucleotide sequence ID" value="NZ_CP112998.1"/>
</dbReference>
<sequence>MPNKKYEIKMRVLFISMPPFLDVDLSLVNHLSKHCDVHYLMDLPPYYLTSSALKITKIKPQDEILSASEYPELHQFASFIGLNKWHVINRTSPKKFALSNLKLQFEIRNFIENLNPDVIHCGNYLDENFYLFLLRNKRKIVLTVHDPFPHSGEGTKRKSLIFKFNFAFIKNIVLLNSTQKEAFIESTPFNFSSVFVSALGVYEYLSLYKINQTKSDAFKILFFGRVSPYKGIDILLEAFSSIGSPVNAELIIAGNGKFWFDITKYSSTPRITILNRYVPNDELVQLLSQASVVVCPYKDATQSGVVMSAYALNKPVIGTKVGAIPEMIQDEHTGILIPPNDVDELANALRRVIGDSSLLAKMENNIKETYSTGEKGWERITLDLSSHYLTL</sequence>